<evidence type="ECO:0000313" key="3">
    <source>
        <dbReference type="EMBL" id="SNZ21666.1"/>
    </source>
</evidence>
<dbReference type="Gene3D" id="2.40.50.90">
    <property type="match status" value="1"/>
</dbReference>
<evidence type="ECO:0000313" key="4">
    <source>
        <dbReference type="Proteomes" id="UP000219439"/>
    </source>
</evidence>
<reference evidence="3 4" key="1">
    <citation type="submission" date="2017-09" db="EMBL/GenBank/DDBJ databases">
        <authorList>
            <person name="Ehlers B."/>
            <person name="Leendertz F.H."/>
        </authorList>
    </citation>
    <scope>NUCLEOTIDE SEQUENCE [LARGE SCALE GENOMIC DNA]</scope>
    <source>
        <strain evidence="3 4">DSM 18289</strain>
    </source>
</reference>
<keyword evidence="3" id="KW-0255">Endonuclease</keyword>
<feature type="region of interest" description="Disordered" evidence="1">
    <location>
        <begin position="287"/>
        <end position="354"/>
    </location>
</feature>
<organism evidence="3 4">
    <name type="scientific">Cohaesibacter gelatinilyticus</name>
    <dbReference type="NCBI Taxonomy" id="372072"/>
    <lineage>
        <taxon>Bacteria</taxon>
        <taxon>Pseudomonadati</taxon>
        <taxon>Pseudomonadota</taxon>
        <taxon>Alphaproteobacteria</taxon>
        <taxon>Hyphomicrobiales</taxon>
        <taxon>Cohaesibacteraceae</taxon>
    </lineage>
</organism>
<keyword evidence="3" id="KW-0540">Nuclease</keyword>
<dbReference type="RefSeq" id="WP_097156039.1">
    <property type="nucleotide sequence ID" value="NZ_OBEL01000010.1"/>
</dbReference>
<proteinExistence type="predicted"/>
<dbReference type="OrthoDB" id="9810674at2"/>
<keyword evidence="4" id="KW-1185">Reference proteome</keyword>
<keyword evidence="2" id="KW-0472">Membrane</keyword>
<sequence>MHPKVKSLLSGMLYFLLAMILTLGLFWGIWVFFVDPETSSGAQVAQSGLAGTSSVQVSNTGQAPVQADLPKDGHIENKIETKSNSGKETQISIEEAEIKLQGPQAGTNVLPPSRNVTPGFEASPLTQIQSLKRDSGNPLPPPPKRAKLPPFFRKVVVVSSTELKADLRSSQVILRLANIDGPPQDQTCVMFGQKANCNKLAKTALQRFLRGRGISCDISEEQQQAYQGGQRSTDRLSGRCMIGRMTKTAQARNVVLPDLGEWMVRYGWALPHDGHYQAALEEAKTQTRGLHGGIGGVSRSEQRRLSNQTRSALDQLANDAIQSSGSEPANFDLIAPEPETVNDGNSEPVSDIAN</sequence>
<gene>
    <name evidence="3" type="ORF">SAMN06265368_4791</name>
</gene>
<keyword evidence="2" id="KW-0812">Transmembrane</keyword>
<feature type="compositionally biased region" description="Polar residues" evidence="1">
    <location>
        <begin position="342"/>
        <end position="354"/>
    </location>
</feature>
<keyword evidence="2" id="KW-1133">Transmembrane helix</keyword>
<dbReference type="EMBL" id="OBEL01000010">
    <property type="protein sequence ID" value="SNZ21666.1"/>
    <property type="molecule type" value="Genomic_DNA"/>
</dbReference>
<dbReference type="SUPFAM" id="SSF50199">
    <property type="entry name" value="Staphylococcal nuclease"/>
    <property type="match status" value="1"/>
</dbReference>
<feature type="transmembrane region" description="Helical" evidence="2">
    <location>
        <begin position="12"/>
        <end position="33"/>
    </location>
</feature>
<accession>A0A285PNG0</accession>
<protein>
    <submittedName>
        <fullName evidence="3">Endonuclease YncB, thermonuclease family</fullName>
    </submittedName>
</protein>
<keyword evidence="3" id="KW-0378">Hydrolase</keyword>
<dbReference type="GO" id="GO:0004519">
    <property type="term" value="F:endonuclease activity"/>
    <property type="evidence" value="ECO:0007669"/>
    <property type="project" value="UniProtKB-KW"/>
</dbReference>
<dbReference type="Proteomes" id="UP000219439">
    <property type="component" value="Unassembled WGS sequence"/>
</dbReference>
<name>A0A285PNG0_9HYPH</name>
<dbReference type="AlphaFoldDB" id="A0A285PNG0"/>
<evidence type="ECO:0000256" key="2">
    <source>
        <dbReference type="SAM" id="Phobius"/>
    </source>
</evidence>
<dbReference type="InterPro" id="IPR035437">
    <property type="entry name" value="SNase_OB-fold_sf"/>
</dbReference>
<evidence type="ECO:0000256" key="1">
    <source>
        <dbReference type="SAM" id="MobiDB-lite"/>
    </source>
</evidence>